<evidence type="ECO:0000256" key="3">
    <source>
        <dbReference type="ARBA" id="ARBA00022475"/>
    </source>
</evidence>
<keyword evidence="2 7" id="KW-0813">Transport</keyword>
<dbReference type="InterPro" id="IPR000515">
    <property type="entry name" value="MetI-like"/>
</dbReference>
<feature type="transmembrane region" description="Helical" evidence="7">
    <location>
        <begin position="181"/>
        <end position="200"/>
    </location>
</feature>
<feature type="domain" description="ABC transmembrane type-1" evidence="8">
    <location>
        <begin position="95"/>
        <end position="303"/>
    </location>
</feature>
<gene>
    <name evidence="9" type="primary">appB</name>
    <name evidence="9" type="ORF">R50_1216</name>
</gene>
<comment type="subcellular location">
    <subcellularLocation>
        <location evidence="1 7">Cell membrane</location>
        <topology evidence="1 7">Multi-pass membrane protein</topology>
    </subcellularLocation>
</comment>
<evidence type="ECO:0000256" key="4">
    <source>
        <dbReference type="ARBA" id="ARBA00022692"/>
    </source>
</evidence>
<dbReference type="CDD" id="cd06261">
    <property type="entry name" value="TM_PBP2"/>
    <property type="match status" value="1"/>
</dbReference>
<dbReference type="Proteomes" id="UP000503399">
    <property type="component" value="Chromosome"/>
</dbReference>
<keyword evidence="4 7" id="KW-0812">Transmembrane</keyword>
<sequence>MPGYLLRRLLAAVPVLVGITAISFLLLHLIPGSPARVLLGSHYTPARAAALTRQWGLNRPLWQQYGLWLTHALAGHFGYSYAYHQPVRRLILENLPRTLELVAAALVLSHLLAILLGALQAYYAGSWFDRLLTAAGYFFYAMPQFWLGLLLISVFALRLGWLPAGGVSNPALMHPGAGDRLRHLVLPVTTLVLTTTAGWARYVRTAMQETLSQDYIRTARAKGLSEARVLWVHALRNAVLPLITLGGLSLPGLLAGSLVVEQVFNIPGMGLLFWNAAESRDYPVLLAIVTLLGFLTVLGNLLADLLYAWADPRIRDG</sequence>
<dbReference type="Gene3D" id="1.10.3720.10">
    <property type="entry name" value="MetI-like"/>
    <property type="match status" value="1"/>
</dbReference>
<keyword evidence="5 7" id="KW-1133">Transmembrane helix</keyword>
<evidence type="ECO:0000256" key="6">
    <source>
        <dbReference type="ARBA" id="ARBA00023136"/>
    </source>
</evidence>
<dbReference type="KEGG" id="hfv:R50_1216"/>
<evidence type="ECO:0000256" key="7">
    <source>
        <dbReference type="RuleBase" id="RU363032"/>
    </source>
</evidence>
<keyword evidence="10" id="KW-1185">Reference proteome</keyword>
<evidence type="ECO:0000259" key="8">
    <source>
        <dbReference type="PROSITE" id="PS50928"/>
    </source>
</evidence>
<evidence type="ECO:0000313" key="9">
    <source>
        <dbReference type="EMBL" id="CAB1128722.1"/>
    </source>
</evidence>
<feature type="transmembrane region" description="Helical" evidence="7">
    <location>
        <begin position="284"/>
        <end position="310"/>
    </location>
</feature>
<dbReference type="EMBL" id="LR778114">
    <property type="protein sequence ID" value="CAB1128722.1"/>
    <property type="molecule type" value="Genomic_DNA"/>
</dbReference>
<dbReference type="SUPFAM" id="SSF161098">
    <property type="entry name" value="MetI-like"/>
    <property type="match status" value="1"/>
</dbReference>
<dbReference type="PANTHER" id="PTHR43163">
    <property type="entry name" value="DIPEPTIDE TRANSPORT SYSTEM PERMEASE PROTEIN DPPB-RELATED"/>
    <property type="match status" value="1"/>
</dbReference>
<keyword evidence="6 7" id="KW-0472">Membrane</keyword>
<feature type="transmembrane region" description="Helical" evidence="7">
    <location>
        <begin position="238"/>
        <end position="264"/>
    </location>
</feature>
<evidence type="ECO:0000256" key="5">
    <source>
        <dbReference type="ARBA" id="ARBA00022989"/>
    </source>
</evidence>
<name>A0A6F8ZGK1_9FIRM</name>
<dbReference type="GO" id="GO:0055085">
    <property type="term" value="P:transmembrane transport"/>
    <property type="evidence" value="ECO:0007669"/>
    <property type="project" value="InterPro"/>
</dbReference>
<dbReference type="Pfam" id="PF00528">
    <property type="entry name" value="BPD_transp_1"/>
    <property type="match status" value="1"/>
</dbReference>
<dbReference type="InterPro" id="IPR035906">
    <property type="entry name" value="MetI-like_sf"/>
</dbReference>
<reference evidence="9 10" key="1">
    <citation type="submission" date="2020-02" db="EMBL/GenBank/DDBJ databases">
        <authorList>
            <person name="Hogendoorn C."/>
        </authorList>
    </citation>
    <scope>NUCLEOTIDE SEQUENCE [LARGE SCALE GENOMIC DNA]</scope>
    <source>
        <strain evidence="9">R501</strain>
    </source>
</reference>
<protein>
    <submittedName>
        <fullName evidence="9">Oligopeptide ABC transporter (Permease)</fullName>
    </submittedName>
</protein>
<evidence type="ECO:0000256" key="2">
    <source>
        <dbReference type="ARBA" id="ARBA00022448"/>
    </source>
</evidence>
<dbReference type="Pfam" id="PF19300">
    <property type="entry name" value="BPD_transp_1_N"/>
    <property type="match status" value="1"/>
</dbReference>
<comment type="similarity">
    <text evidence="7">Belongs to the binding-protein-dependent transport system permease family.</text>
</comment>
<dbReference type="PROSITE" id="PS50928">
    <property type="entry name" value="ABC_TM1"/>
    <property type="match status" value="1"/>
</dbReference>
<proteinExistence type="inferred from homology"/>
<evidence type="ECO:0000256" key="1">
    <source>
        <dbReference type="ARBA" id="ARBA00004651"/>
    </source>
</evidence>
<dbReference type="PANTHER" id="PTHR43163:SF6">
    <property type="entry name" value="DIPEPTIDE TRANSPORT SYSTEM PERMEASE PROTEIN DPPB-RELATED"/>
    <property type="match status" value="1"/>
</dbReference>
<accession>A0A6F8ZGK1</accession>
<organism evidence="9 10">
    <name type="scientific">Candidatus Hydrogenisulfobacillus filiaventi</name>
    <dbReference type="NCBI Taxonomy" id="2707344"/>
    <lineage>
        <taxon>Bacteria</taxon>
        <taxon>Bacillati</taxon>
        <taxon>Bacillota</taxon>
        <taxon>Clostridia</taxon>
        <taxon>Eubacteriales</taxon>
        <taxon>Clostridiales Family XVII. Incertae Sedis</taxon>
        <taxon>Candidatus Hydrogenisulfobacillus</taxon>
    </lineage>
</organism>
<dbReference type="AlphaFoldDB" id="A0A6F8ZGK1"/>
<feature type="transmembrane region" description="Helical" evidence="7">
    <location>
        <begin position="137"/>
        <end position="161"/>
    </location>
</feature>
<feature type="transmembrane region" description="Helical" evidence="7">
    <location>
        <begin position="101"/>
        <end position="125"/>
    </location>
</feature>
<dbReference type="InterPro" id="IPR045621">
    <property type="entry name" value="BPD_transp_1_N"/>
</dbReference>
<dbReference type="GO" id="GO:0005886">
    <property type="term" value="C:plasma membrane"/>
    <property type="evidence" value="ECO:0007669"/>
    <property type="project" value="UniProtKB-SubCell"/>
</dbReference>
<keyword evidence="3" id="KW-1003">Cell membrane</keyword>
<evidence type="ECO:0000313" key="10">
    <source>
        <dbReference type="Proteomes" id="UP000503399"/>
    </source>
</evidence>
<feature type="transmembrane region" description="Helical" evidence="7">
    <location>
        <begin position="9"/>
        <end position="30"/>
    </location>
</feature>